<protein>
    <submittedName>
        <fullName evidence="2">Uncharacterized protein</fullName>
    </submittedName>
</protein>
<dbReference type="RefSeq" id="WP_359258281.1">
    <property type="nucleotide sequence ID" value="NZ_JBFAEG010000017.1"/>
</dbReference>
<evidence type="ECO:0000313" key="2">
    <source>
        <dbReference type="EMBL" id="MEU5709873.1"/>
    </source>
</evidence>
<organism evidence="2 3">
    <name type="scientific">Streptomyces flaveolus</name>
    <dbReference type="NCBI Taxonomy" id="67297"/>
    <lineage>
        <taxon>Bacteria</taxon>
        <taxon>Bacillati</taxon>
        <taxon>Actinomycetota</taxon>
        <taxon>Actinomycetes</taxon>
        <taxon>Kitasatosporales</taxon>
        <taxon>Streptomycetaceae</taxon>
        <taxon>Streptomyces</taxon>
    </lineage>
</organism>
<name>A0ABV3AD38_9ACTN</name>
<dbReference type="Proteomes" id="UP001551011">
    <property type="component" value="Unassembled WGS sequence"/>
</dbReference>
<gene>
    <name evidence="2" type="ORF">AB0H04_23850</name>
</gene>
<comment type="caution">
    <text evidence="2">The sequence shown here is derived from an EMBL/GenBank/DDBJ whole genome shotgun (WGS) entry which is preliminary data.</text>
</comment>
<evidence type="ECO:0000256" key="1">
    <source>
        <dbReference type="SAM" id="MobiDB-lite"/>
    </source>
</evidence>
<accession>A0ABV3AD38</accession>
<reference evidence="2 3" key="1">
    <citation type="submission" date="2024-06" db="EMBL/GenBank/DDBJ databases">
        <title>The Natural Products Discovery Center: Release of the First 8490 Sequenced Strains for Exploring Actinobacteria Biosynthetic Diversity.</title>
        <authorList>
            <person name="Kalkreuter E."/>
            <person name="Kautsar S.A."/>
            <person name="Yang D."/>
            <person name="Bader C.D."/>
            <person name="Teijaro C.N."/>
            <person name="Fluegel L."/>
            <person name="Davis C.M."/>
            <person name="Simpson J.R."/>
            <person name="Lauterbach L."/>
            <person name="Steele A.D."/>
            <person name="Gui C."/>
            <person name="Meng S."/>
            <person name="Li G."/>
            <person name="Viehrig K."/>
            <person name="Ye F."/>
            <person name="Su P."/>
            <person name="Kiefer A.F."/>
            <person name="Nichols A."/>
            <person name="Cepeda A.J."/>
            <person name="Yan W."/>
            <person name="Fan B."/>
            <person name="Jiang Y."/>
            <person name="Adhikari A."/>
            <person name="Zheng C.-J."/>
            <person name="Schuster L."/>
            <person name="Cowan T.M."/>
            <person name="Smanski M.J."/>
            <person name="Chevrette M.G."/>
            <person name="De Carvalho L.P.S."/>
            <person name="Shen B."/>
        </authorList>
    </citation>
    <scope>NUCLEOTIDE SEQUENCE [LARGE SCALE GENOMIC DNA]</scope>
    <source>
        <strain evidence="2 3">NPDC020594</strain>
    </source>
</reference>
<keyword evidence="3" id="KW-1185">Reference proteome</keyword>
<dbReference type="EMBL" id="JBFAEG010000017">
    <property type="protein sequence ID" value="MEU5709873.1"/>
    <property type="molecule type" value="Genomic_DNA"/>
</dbReference>
<feature type="region of interest" description="Disordered" evidence="1">
    <location>
        <begin position="38"/>
        <end position="66"/>
    </location>
</feature>
<proteinExistence type="predicted"/>
<sequence length="66" mass="7077">MFQDTPIYSRLIAERGDVRAQVRGEADRIHRHLAQTMRLPAPHGAPGPGPSHTAPRPGHGTPPAAP</sequence>
<evidence type="ECO:0000313" key="3">
    <source>
        <dbReference type="Proteomes" id="UP001551011"/>
    </source>
</evidence>